<evidence type="ECO:0000313" key="1">
    <source>
        <dbReference type="EMBL" id="TNN82134.1"/>
    </source>
</evidence>
<dbReference type="Proteomes" id="UP000314294">
    <property type="component" value="Unassembled WGS sequence"/>
</dbReference>
<dbReference type="InterPro" id="IPR028126">
    <property type="entry name" value="Spexin"/>
</dbReference>
<dbReference type="AlphaFoldDB" id="A0A4Z2IX64"/>
<dbReference type="OrthoDB" id="8963544at2759"/>
<proteinExistence type="predicted"/>
<dbReference type="EMBL" id="SRLO01000042">
    <property type="protein sequence ID" value="TNN82134.1"/>
    <property type="molecule type" value="Genomic_DNA"/>
</dbReference>
<dbReference type="GO" id="GO:0005184">
    <property type="term" value="F:neuropeptide hormone activity"/>
    <property type="evidence" value="ECO:0007669"/>
    <property type="project" value="InterPro"/>
</dbReference>
<reference evidence="1 2" key="1">
    <citation type="submission" date="2019-03" db="EMBL/GenBank/DDBJ databases">
        <title>First draft genome of Liparis tanakae, snailfish: a comprehensive survey of snailfish specific genes.</title>
        <authorList>
            <person name="Kim W."/>
            <person name="Song I."/>
            <person name="Jeong J.-H."/>
            <person name="Kim D."/>
            <person name="Kim S."/>
            <person name="Ryu S."/>
            <person name="Song J.Y."/>
            <person name="Lee S.K."/>
        </authorList>
    </citation>
    <scope>NUCLEOTIDE SEQUENCE [LARGE SCALE GENOMIC DNA]</scope>
    <source>
        <tissue evidence="1">Muscle</tissue>
    </source>
</reference>
<name>A0A4Z2IX64_9TELE</name>
<accession>A0A4Z2IX64</accession>
<organism evidence="1 2">
    <name type="scientific">Liparis tanakae</name>
    <name type="common">Tanaka's snailfish</name>
    <dbReference type="NCBI Taxonomy" id="230148"/>
    <lineage>
        <taxon>Eukaryota</taxon>
        <taxon>Metazoa</taxon>
        <taxon>Chordata</taxon>
        <taxon>Craniata</taxon>
        <taxon>Vertebrata</taxon>
        <taxon>Euteleostomi</taxon>
        <taxon>Actinopterygii</taxon>
        <taxon>Neopterygii</taxon>
        <taxon>Teleostei</taxon>
        <taxon>Neoteleostei</taxon>
        <taxon>Acanthomorphata</taxon>
        <taxon>Eupercaria</taxon>
        <taxon>Perciformes</taxon>
        <taxon>Cottioidei</taxon>
        <taxon>Cottales</taxon>
        <taxon>Liparidae</taxon>
        <taxon>Liparis</taxon>
    </lineage>
</organism>
<dbReference type="Pfam" id="PF15171">
    <property type="entry name" value="Spexin"/>
    <property type="match status" value="1"/>
</dbReference>
<sequence length="90" mass="10341">MVVGDKCRTWTARRNWTPQAILYLKGARKTLQSKLNTVEFPGFEPFCQQHVDVLQKDTAQCCGAPAERKGTRRIEVEEIQTIPRMNQSSF</sequence>
<gene>
    <name evidence="1" type="ORF">EYF80_007780</name>
</gene>
<keyword evidence="2" id="KW-1185">Reference proteome</keyword>
<comment type="caution">
    <text evidence="1">The sequence shown here is derived from an EMBL/GenBank/DDBJ whole genome shotgun (WGS) entry which is preliminary data.</text>
</comment>
<protein>
    <submittedName>
        <fullName evidence="1">Uncharacterized protein</fullName>
    </submittedName>
</protein>
<evidence type="ECO:0000313" key="2">
    <source>
        <dbReference type="Proteomes" id="UP000314294"/>
    </source>
</evidence>